<reference evidence="2 3" key="1">
    <citation type="submission" date="2013-09" db="EMBL/GenBank/DDBJ databases">
        <authorList>
            <person name="Durkin A.S."/>
            <person name="Haft D.R."/>
            <person name="McCorrison J."/>
            <person name="Torralba M."/>
            <person name="Gillis M."/>
            <person name="Haft D.H."/>
            <person name="Methe B."/>
            <person name="Sutton G."/>
            <person name="Nelson K.E."/>
        </authorList>
    </citation>
    <scope>NUCLEOTIDE SEQUENCE [LARGE SCALE GENOMIC DNA]</scope>
    <source>
        <strain evidence="2 3">BV3C16-1</strain>
    </source>
</reference>
<dbReference type="PATRIC" id="fig|1111454.3.peg.1558"/>
<evidence type="ECO:0000259" key="1">
    <source>
        <dbReference type="Pfam" id="PF07992"/>
    </source>
</evidence>
<comment type="caution">
    <text evidence="2">The sequence shown here is derived from an EMBL/GenBank/DDBJ whole genome shotgun (WGS) entry which is preliminary data.</text>
</comment>
<accession>U7UJT1</accession>
<proteinExistence type="predicted"/>
<dbReference type="Gene3D" id="3.50.50.60">
    <property type="entry name" value="FAD/NAD(P)-binding domain"/>
    <property type="match status" value="2"/>
</dbReference>
<dbReference type="Pfam" id="PF07992">
    <property type="entry name" value="Pyr_redox_2"/>
    <property type="match status" value="1"/>
</dbReference>
<dbReference type="STRING" id="1111454.HMPREF1250_1890"/>
<evidence type="ECO:0000313" key="2">
    <source>
        <dbReference type="EMBL" id="ERT58713.1"/>
    </source>
</evidence>
<dbReference type="InterPro" id="IPR023753">
    <property type="entry name" value="FAD/NAD-binding_dom"/>
</dbReference>
<dbReference type="Proteomes" id="UP000017090">
    <property type="component" value="Unassembled WGS sequence"/>
</dbReference>
<dbReference type="eggNOG" id="COG0493">
    <property type="taxonomic scope" value="Bacteria"/>
</dbReference>
<name>U7UJT1_9FIRM</name>
<dbReference type="OrthoDB" id="9803192at2"/>
<keyword evidence="3" id="KW-1185">Reference proteome</keyword>
<dbReference type="InterPro" id="IPR036188">
    <property type="entry name" value="FAD/NAD-bd_sf"/>
</dbReference>
<organism evidence="2 3">
    <name type="scientific">Megasphaera vaginalis</name>
    <name type="common">ex Srinivasan et al. 2021</name>
    <dbReference type="NCBI Taxonomy" id="1111454"/>
    <lineage>
        <taxon>Bacteria</taxon>
        <taxon>Bacillati</taxon>
        <taxon>Bacillota</taxon>
        <taxon>Negativicutes</taxon>
        <taxon>Veillonellales</taxon>
        <taxon>Veillonellaceae</taxon>
        <taxon>Megasphaera</taxon>
    </lineage>
</organism>
<feature type="domain" description="FAD/NAD(P)-binding" evidence="1">
    <location>
        <begin position="5"/>
        <end position="292"/>
    </location>
</feature>
<evidence type="ECO:0000313" key="3">
    <source>
        <dbReference type="Proteomes" id="UP000017090"/>
    </source>
</evidence>
<dbReference type="PRINTS" id="PR00419">
    <property type="entry name" value="ADXRDTASE"/>
</dbReference>
<dbReference type="AlphaFoldDB" id="U7UJT1"/>
<gene>
    <name evidence="2" type="ORF">HMPREF1250_1890</name>
</gene>
<dbReference type="PANTHER" id="PTHR42783:SF3">
    <property type="entry name" value="GLUTAMATE SYNTHASE [NADPH] SMALL CHAIN-RELATED"/>
    <property type="match status" value="1"/>
</dbReference>
<protein>
    <submittedName>
        <fullName evidence="2">Pyridine nucleotide-disulfide oxidoreductase</fullName>
    </submittedName>
</protein>
<dbReference type="SUPFAM" id="SSF51971">
    <property type="entry name" value="Nucleotide-binding domain"/>
    <property type="match status" value="2"/>
</dbReference>
<sequence length="305" mass="33807">MSIKSIAIIGAGPTGYTAADILIKKGYSVEIFEKENKIGGAIYTGIPEYRMSKIFLNKIYSQLVTSGVKFHFNTYIDTKGFKELRNKFERILVATGAPIENTFGFTTGRGLVAGLTLLYDLNIKELHNNYKYYKKAIVWGGGNVAMDCARSLVRIINEVSIVYRRSEEEMTAAKSEVAAAKKENVGLHFLNNIKDIYRDKSGNVIGVNIVKMELGNPDESGRRAPHEIPHSEFTMEADLVIMAIGQWVDLSALDDKLKSENDNDYFTNFENVFIAGDANVGPKTIAVAVKEGRGVAKVIDQSFQL</sequence>
<dbReference type="PANTHER" id="PTHR42783">
    <property type="entry name" value="GLUTAMATE SYNTHASE [NADPH] SMALL CHAIN"/>
    <property type="match status" value="1"/>
</dbReference>
<dbReference type="GO" id="GO:0016491">
    <property type="term" value="F:oxidoreductase activity"/>
    <property type="evidence" value="ECO:0007669"/>
    <property type="project" value="InterPro"/>
</dbReference>
<dbReference type="EMBL" id="AWXA01000041">
    <property type="protein sequence ID" value="ERT58713.1"/>
    <property type="molecule type" value="Genomic_DNA"/>
</dbReference>
<dbReference type="RefSeq" id="WP_023054012.1">
    <property type="nucleotide sequence ID" value="NZ_AWXA01000041.1"/>
</dbReference>